<reference evidence="3 4" key="1">
    <citation type="submission" date="2017-09" db="EMBL/GenBank/DDBJ databases">
        <authorList>
            <person name="Ehlers B."/>
            <person name="Leendertz F.H."/>
        </authorList>
    </citation>
    <scope>NUCLEOTIDE SEQUENCE [LARGE SCALE GENOMIC DNA]</scope>
    <source>
        <strain evidence="3 4">DSM 18289</strain>
    </source>
</reference>
<dbReference type="RefSeq" id="WP_097154940.1">
    <property type="nucleotide sequence ID" value="NZ_OBEL01000005.1"/>
</dbReference>
<name>A0A285PGK1_9HYPH</name>
<organism evidence="3 4">
    <name type="scientific">Cohaesibacter gelatinilyticus</name>
    <dbReference type="NCBI Taxonomy" id="372072"/>
    <lineage>
        <taxon>Bacteria</taxon>
        <taxon>Pseudomonadati</taxon>
        <taxon>Pseudomonadota</taxon>
        <taxon>Alphaproteobacteria</taxon>
        <taxon>Hyphomicrobiales</taxon>
        <taxon>Cohaesibacteraceae</taxon>
    </lineage>
</organism>
<evidence type="ECO:0000256" key="1">
    <source>
        <dbReference type="ARBA" id="ARBA00010116"/>
    </source>
</evidence>
<protein>
    <submittedName>
        <fullName evidence="3">Invasin beta-domain of outer membrane</fullName>
    </submittedName>
</protein>
<evidence type="ECO:0000259" key="2">
    <source>
        <dbReference type="Pfam" id="PF11924"/>
    </source>
</evidence>
<gene>
    <name evidence="3" type="ORF">SAMN06265368_3673</name>
</gene>
<feature type="domain" description="Inverse autotransporter beta-domain" evidence="2">
    <location>
        <begin position="39"/>
        <end position="219"/>
    </location>
</feature>
<evidence type="ECO:0000313" key="3">
    <source>
        <dbReference type="EMBL" id="SNZ20568.1"/>
    </source>
</evidence>
<dbReference type="GO" id="GO:0009279">
    <property type="term" value="C:cell outer membrane"/>
    <property type="evidence" value="ECO:0007669"/>
    <property type="project" value="TreeGrafter"/>
</dbReference>
<dbReference type="PANTHER" id="PTHR39576:SF2">
    <property type="entry name" value="ATTACHING AND EFFACING PROTEIN HOMOLOG-RELATED"/>
    <property type="match status" value="1"/>
</dbReference>
<dbReference type="OrthoDB" id="8320584at2"/>
<dbReference type="InterPro" id="IPR038177">
    <property type="entry name" value="IAT_beta_sf"/>
</dbReference>
<dbReference type="InterPro" id="IPR024519">
    <property type="entry name" value="IAT_beta"/>
</dbReference>
<dbReference type="InterPro" id="IPR051715">
    <property type="entry name" value="Intimin-Invasin_domain"/>
</dbReference>
<comment type="similarity">
    <text evidence="1">Belongs to the intimin/invasin family.</text>
</comment>
<sequence>MVWDMRSGIRKPILAGLVTVFCMGVALPAGYSQEVDEQSMLSNVPDWLTRTDISVFANEDRVNISLETLQPLLSMEQGGIFFQGRATGGTEWDGDNSDNWTLNAGIGARHFFGDNLILGVNAFYDHATEYHHNRVGAGFEVISSNLTARVNGYEALSDWKHVSTVGNITTQERALSGIDGEIEAVVPYMPWLRAAVGGYHWQAKANDDITGLKTSLRGDLTRYAKLEVGGSFDNYDEKAWARLTISLGERKETQFTAADDFISNAPLPKRDLSAQLWQKVLRTNEIVTERRTINASTGTVSGAGVYISGE</sequence>
<dbReference type="Gene3D" id="2.40.160.160">
    <property type="entry name" value="Inverse autotransporter, beta-domain"/>
    <property type="match status" value="1"/>
</dbReference>
<dbReference type="Pfam" id="PF11924">
    <property type="entry name" value="IAT_beta"/>
    <property type="match status" value="1"/>
</dbReference>
<dbReference type="AlphaFoldDB" id="A0A285PGK1"/>
<dbReference type="Proteomes" id="UP000219439">
    <property type="component" value="Unassembled WGS sequence"/>
</dbReference>
<evidence type="ECO:0000313" key="4">
    <source>
        <dbReference type="Proteomes" id="UP000219439"/>
    </source>
</evidence>
<accession>A0A285PGK1</accession>
<dbReference type="SUPFAM" id="SSF56935">
    <property type="entry name" value="Porins"/>
    <property type="match status" value="1"/>
</dbReference>
<keyword evidence="4" id="KW-1185">Reference proteome</keyword>
<dbReference type="PANTHER" id="PTHR39576">
    <property type="entry name" value="ATTACHING AND EFFACING PROTEIN HOMOLOG-RELATED-RELATED"/>
    <property type="match status" value="1"/>
</dbReference>
<proteinExistence type="inferred from homology"/>
<dbReference type="EMBL" id="OBEL01000005">
    <property type="protein sequence ID" value="SNZ20568.1"/>
    <property type="molecule type" value="Genomic_DNA"/>
</dbReference>